<keyword evidence="3" id="KW-0460">Magnesium</keyword>
<dbReference type="GO" id="GO:0016853">
    <property type="term" value="F:isomerase activity"/>
    <property type="evidence" value="ECO:0007669"/>
    <property type="project" value="UniProtKB-KW"/>
</dbReference>
<keyword evidence="2" id="KW-0479">Metal-binding</keyword>
<dbReference type="InterPro" id="IPR046945">
    <property type="entry name" value="RHMD-like"/>
</dbReference>
<dbReference type="SUPFAM" id="SSF51604">
    <property type="entry name" value="Enolase C-terminal domain-like"/>
    <property type="match status" value="1"/>
</dbReference>
<protein>
    <submittedName>
        <fullName evidence="5">Isomerase YitF</fullName>
        <ecNumber evidence="5">5.5.1.-</ecNumber>
    </submittedName>
</protein>
<evidence type="ECO:0000256" key="3">
    <source>
        <dbReference type="ARBA" id="ARBA00022842"/>
    </source>
</evidence>
<keyword evidence="5" id="KW-0413">Isomerase</keyword>
<dbReference type="SMART" id="SM00922">
    <property type="entry name" value="MR_MLE"/>
    <property type="match status" value="1"/>
</dbReference>
<dbReference type="PANTHER" id="PTHR13794:SF58">
    <property type="entry name" value="MITOCHONDRIAL ENOLASE SUPERFAMILY MEMBER 1"/>
    <property type="match status" value="1"/>
</dbReference>
<dbReference type="SUPFAM" id="SSF54826">
    <property type="entry name" value="Enolase N-terminal domain-like"/>
    <property type="match status" value="1"/>
</dbReference>
<evidence type="ECO:0000313" key="5">
    <source>
        <dbReference type="EMBL" id="ASB88986.1"/>
    </source>
</evidence>
<sequence>MGKEDMMRIERVETFPLFHKLSSPYGDANGYKNYRTCYLIRMTTASGLTGWGECADWLPLLEAGFKKRIIPYVIGKQATDRLKIVGVIKKWHQRAAAAVSMALTEIAAKKAGLSVCDLWGGKLRERVPVYASFQSYSDRADWISHSLRLIQQAVSDGFDQVKIKTGGKAFADDLSHLQAFQDMTEQKVRFIADANQSYDMAAARRWERYFSGWPNLLWFEEPMPFDDVKEYQLLRSALSVPIAGGENQKGAKQFLPLLVEHAVDIIQPNVMHCDGTDDFQNALQLARHFGRRVSPHSYDGALSRLYAVFAQACLAPWSKMSGEDIEPVEWDVMENPFSRLVHFKLENGHVQVPDQIEVDAEIVEAHLWDGTNYR</sequence>
<dbReference type="Gene3D" id="3.30.390.10">
    <property type="entry name" value="Enolase-like, N-terminal domain"/>
    <property type="match status" value="1"/>
</dbReference>
<dbReference type="InterPro" id="IPR036849">
    <property type="entry name" value="Enolase-like_C_sf"/>
</dbReference>
<dbReference type="Proteomes" id="UP000196877">
    <property type="component" value="Chromosome"/>
</dbReference>
<organism evidence="5 6">
    <name type="scientific">Bacillus sonorensis</name>
    <dbReference type="NCBI Taxonomy" id="119858"/>
    <lineage>
        <taxon>Bacteria</taxon>
        <taxon>Bacillati</taxon>
        <taxon>Bacillota</taxon>
        <taxon>Bacilli</taxon>
        <taxon>Bacillales</taxon>
        <taxon>Bacillaceae</taxon>
        <taxon>Bacillus</taxon>
    </lineage>
</organism>
<dbReference type="SFLD" id="SFLDS00001">
    <property type="entry name" value="Enolase"/>
    <property type="match status" value="1"/>
</dbReference>
<dbReference type="Pfam" id="PF13378">
    <property type="entry name" value="MR_MLE_C"/>
    <property type="match status" value="1"/>
</dbReference>
<comment type="cofactor">
    <cofactor evidence="1">
        <name>Mg(2+)</name>
        <dbReference type="ChEBI" id="CHEBI:18420"/>
    </cofactor>
</comment>
<dbReference type="InterPro" id="IPR013342">
    <property type="entry name" value="Mandelate_racemase_C"/>
</dbReference>
<proteinExistence type="predicted"/>
<evidence type="ECO:0000313" key="6">
    <source>
        <dbReference type="Proteomes" id="UP000196877"/>
    </source>
</evidence>
<evidence type="ECO:0000256" key="1">
    <source>
        <dbReference type="ARBA" id="ARBA00001946"/>
    </source>
</evidence>
<dbReference type="Pfam" id="PF02746">
    <property type="entry name" value="MR_MLE_N"/>
    <property type="match status" value="1"/>
</dbReference>
<dbReference type="InterPro" id="IPR029065">
    <property type="entry name" value="Enolase_C-like"/>
</dbReference>
<dbReference type="Gene3D" id="3.20.20.120">
    <property type="entry name" value="Enolase-like C-terminal domain"/>
    <property type="match status" value="1"/>
</dbReference>
<feature type="domain" description="Mandelate racemase/muconate lactonizing enzyme C-terminal" evidence="4">
    <location>
        <begin position="143"/>
        <end position="241"/>
    </location>
</feature>
<gene>
    <name evidence="5" type="ORF">S101395_02479</name>
</gene>
<dbReference type="InterPro" id="IPR013341">
    <property type="entry name" value="Mandelate_racemase_N_dom"/>
</dbReference>
<name>A0ABM6LI26_9BACI</name>
<dbReference type="InterPro" id="IPR029017">
    <property type="entry name" value="Enolase-like_N"/>
</dbReference>
<keyword evidence="6" id="KW-1185">Reference proteome</keyword>
<dbReference type="EMBL" id="CP021920">
    <property type="protein sequence ID" value="ASB88986.1"/>
    <property type="molecule type" value="Genomic_DNA"/>
</dbReference>
<reference evidence="5 6" key="1">
    <citation type="submission" date="2017-06" db="EMBL/GenBank/DDBJ databases">
        <title>Genome sequence of Bacillus sonorensis strain SRCM101395.</title>
        <authorList>
            <person name="Cho S.H."/>
        </authorList>
    </citation>
    <scope>NUCLEOTIDE SEQUENCE [LARGE SCALE GENOMIC DNA]</scope>
    <source>
        <strain evidence="5 6">SRCM101395</strain>
    </source>
</reference>
<dbReference type="EC" id="5.5.1.-" evidence="5"/>
<accession>A0ABM6LI26</accession>
<dbReference type="CDD" id="cd03316">
    <property type="entry name" value="MR_like"/>
    <property type="match status" value="1"/>
</dbReference>
<evidence type="ECO:0000256" key="2">
    <source>
        <dbReference type="ARBA" id="ARBA00022723"/>
    </source>
</evidence>
<dbReference type="PANTHER" id="PTHR13794">
    <property type="entry name" value="ENOLASE SUPERFAMILY, MANDELATE RACEMASE"/>
    <property type="match status" value="1"/>
</dbReference>
<evidence type="ECO:0000259" key="4">
    <source>
        <dbReference type="SMART" id="SM00922"/>
    </source>
</evidence>